<feature type="compositionally biased region" description="Low complexity" evidence="1">
    <location>
        <begin position="50"/>
        <end position="60"/>
    </location>
</feature>
<comment type="caution">
    <text evidence="2">The sequence shown here is derived from an EMBL/GenBank/DDBJ whole genome shotgun (WGS) entry which is preliminary data.</text>
</comment>
<dbReference type="Proteomes" id="UP000820669">
    <property type="component" value="Unassembled WGS sequence"/>
</dbReference>
<dbReference type="EMBL" id="JAAXLA010000026">
    <property type="protein sequence ID" value="NMH98691.1"/>
    <property type="molecule type" value="Genomic_DNA"/>
</dbReference>
<gene>
    <name evidence="2" type="ORF">HF526_15445</name>
</gene>
<keyword evidence="3" id="KW-1185">Reference proteome</keyword>
<evidence type="ECO:0000256" key="1">
    <source>
        <dbReference type="SAM" id="MobiDB-lite"/>
    </source>
</evidence>
<name>A0ABX1SAW5_9PSEU</name>
<dbReference type="RefSeq" id="WP_169382142.1">
    <property type="nucleotide sequence ID" value="NZ_JAAXLA010000026.1"/>
</dbReference>
<organism evidence="2 3">
    <name type="scientific">Pseudonocardia acidicola</name>
    <dbReference type="NCBI Taxonomy" id="2724939"/>
    <lineage>
        <taxon>Bacteria</taxon>
        <taxon>Bacillati</taxon>
        <taxon>Actinomycetota</taxon>
        <taxon>Actinomycetes</taxon>
        <taxon>Pseudonocardiales</taxon>
        <taxon>Pseudonocardiaceae</taxon>
        <taxon>Pseudonocardia</taxon>
    </lineage>
</organism>
<accession>A0ABX1SAW5</accession>
<protein>
    <submittedName>
        <fullName evidence="2">Uncharacterized protein</fullName>
    </submittedName>
</protein>
<evidence type="ECO:0000313" key="3">
    <source>
        <dbReference type="Proteomes" id="UP000820669"/>
    </source>
</evidence>
<reference evidence="2 3" key="1">
    <citation type="submission" date="2020-04" db="EMBL/GenBank/DDBJ databases">
        <authorList>
            <person name="Klaysubun C."/>
            <person name="Duangmal K."/>
            <person name="Lipun K."/>
        </authorList>
    </citation>
    <scope>NUCLEOTIDE SEQUENCE [LARGE SCALE GENOMIC DNA]</scope>
    <source>
        <strain evidence="2 3">K10HN5</strain>
    </source>
</reference>
<proteinExistence type="predicted"/>
<evidence type="ECO:0000313" key="2">
    <source>
        <dbReference type="EMBL" id="NMH98691.1"/>
    </source>
</evidence>
<feature type="region of interest" description="Disordered" evidence="1">
    <location>
        <begin position="24"/>
        <end position="87"/>
    </location>
</feature>
<feature type="compositionally biased region" description="Basic residues" evidence="1">
    <location>
        <begin position="62"/>
        <end position="76"/>
    </location>
</feature>
<sequence length="87" mass="8629">MDPIKIILLVFCALTFVVLVKGVIGPVGPDRDRPGTGGRHQPHGADLYPGASTGSVAGGTSHHGHSGHAGGHHGGSHHGGFGGGHGF</sequence>
<feature type="compositionally biased region" description="Gly residues" evidence="1">
    <location>
        <begin position="77"/>
        <end position="87"/>
    </location>
</feature>